<reference evidence="1" key="1">
    <citation type="submission" date="2020-08" db="EMBL/GenBank/DDBJ databases">
        <title>Multicomponent nature underlies the extraordinary mechanical properties of spider dragline silk.</title>
        <authorList>
            <person name="Kono N."/>
            <person name="Nakamura H."/>
            <person name="Mori M."/>
            <person name="Yoshida Y."/>
            <person name="Ohtoshi R."/>
            <person name="Malay A.D."/>
            <person name="Moran D.A.P."/>
            <person name="Tomita M."/>
            <person name="Numata K."/>
            <person name="Arakawa K."/>
        </authorList>
    </citation>
    <scope>NUCLEOTIDE SEQUENCE</scope>
</reference>
<proteinExistence type="predicted"/>
<comment type="caution">
    <text evidence="1">The sequence shown here is derived from an EMBL/GenBank/DDBJ whole genome shotgun (WGS) entry which is preliminary data.</text>
</comment>
<name>A0A8X6R9I1_TRICX</name>
<evidence type="ECO:0000313" key="1">
    <source>
        <dbReference type="EMBL" id="GFX89995.1"/>
    </source>
</evidence>
<dbReference type="Proteomes" id="UP000887159">
    <property type="component" value="Unassembled WGS sequence"/>
</dbReference>
<sequence>MTRQATVRYLYHSASAAPGVPLKRITRKNIPAPFVIVVMLVKRLRCVMQLRIVSMEKLNLAKDSVTCAREKGVKCAI</sequence>
<accession>A0A8X6R9I1</accession>
<dbReference type="AlphaFoldDB" id="A0A8X6R9I1"/>
<keyword evidence="2" id="KW-1185">Reference proteome</keyword>
<organism evidence="1 2">
    <name type="scientific">Trichonephila clavipes</name>
    <name type="common">Golden silk orbweaver</name>
    <name type="synonym">Nephila clavipes</name>
    <dbReference type="NCBI Taxonomy" id="2585209"/>
    <lineage>
        <taxon>Eukaryota</taxon>
        <taxon>Metazoa</taxon>
        <taxon>Ecdysozoa</taxon>
        <taxon>Arthropoda</taxon>
        <taxon>Chelicerata</taxon>
        <taxon>Arachnida</taxon>
        <taxon>Araneae</taxon>
        <taxon>Araneomorphae</taxon>
        <taxon>Entelegynae</taxon>
        <taxon>Araneoidea</taxon>
        <taxon>Nephilidae</taxon>
        <taxon>Trichonephila</taxon>
    </lineage>
</organism>
<protein>
    <submittedName>
        <fullName evidence="1">Uncharacterized protein</fullName>
    </submittedName>
</protein>
<gene>
    <name evidence="1" type="ORF">TNCV_886931</name>
</gene>
<dbReference type="EMBL" id="BMAU01021087">
    <property type="protein sequence ID" value="GFX89995.1"/>
    <property type="molecule type" value="Genomic_DNA"/>
</dbReference>
<evidence type="ECO:0000313" key="2">
    <source>
        <dbReference type="Proteomes" id="UP000887159"/>
    </source>
</evidence>